<dbReference type="SUPFAM" id="SSF47413">
    <property type="entry name" value="lambda repressor-like DNA-binding domains"/>
    <property type="match status" value="1"/>
</dbReference>
<evidence type="ECO:0000259" key="10">
    <source>
        <dbReference type="PROSITE" id="PS51179"/>
    </source>
</evidence>
<dbReference type="Gene3D" id="1.10.260.40">
    <property type="entry name" value="lambda repressor-like DNA-binding domains"/>
    <property type="match status" value="1"/>
</dbReference>
<dbReference type="PROSITE" id="PS50071">
    <property type="entry name" value="HOMEOBOX_2"/>
    <property type="match status" value="1"/>
</dbReference>
<organism evidence="11 12">
    <name type="scientific">Bemisia tabaci</name>
    <name type="common">Sweetpotato whitefly</name>
    <name type="synonym">Aleurodes tabaci</name>
    <dbReference type="NCBI Taxonomy" id="7038"/>
    <lineage>
        <taxon>Eukaryota</taxon>
        <taxon>Metazoa</taxon>
        <taxon>Ecdysozoa</taxon>
        <taxon>Arthropoda</taxon>
        <taxon>Hexapoda</taxon>
        <taxon>Insecta</taxon>
        <taxon>Pterygota</taxon>
        <taxon>Neoptera</taxon>
        <taxon>Paraneoptera</taxon>
        <taxon>Hemiptera</taxon>
        <taxon>Sternorrhyncha</taxon>
        <taxon>Aleyrodoidea</taxon>
        <taxon>Aleyrodidae</taxon>
        <taxon>Aleyrodinae</taxon>
        <taxon>Bemisia</taxon>
    </lineage>
</organism>
<evidence type="ECO:0000313" key="11">
    <source>
        <dbReference type="EMBL" id="CAH0386484.1"/>
    </source>
</evidence>
<sequence length="269" mass="30026">MTLFSVLKEPVGLKLPNLNSLKLLQRLCTVGIMHDYMDLSHLSRKVSPGSPHSQHSDVDPLCLSPNASSGSPQSQHSDASSGKEHDPPTMDELDVFVKQFKKRRINLGFSQSAVGSALGPLCGHEIPQAIISRFEASMLKFKNMCKLKVFLQKWLDEATSMSVPATSIGPASAQSGNKRKRQGKDDSQKLALEQHFHQQPKPSSCEISSIADSLQLEKKLVRHWFGNRRQKEKRMTMPSRIERSQDRPLDSKKSSGPSEQKRKKDNQSS</sequence>
<dbReference type="InterPro" id="IPR000327">
    <property type="entry name" value="POU_dom"/>
</dbReference>
<evidence type="ECO:0000259" key="9">
    <source>
        <dbReference type="PROSITE" id="PS50071"/>
    </source>
</evidence>
<proteinExistence type="predicted"/>
<keyword evidence="3 6" id="KW-0371">Homeobox</keyword>
<dbReference type="InterPro" id="IPR013847">
    <property type="entry name" value="POU"/>
</dbReference>
<dbReference type="InterPro" id="IPR050255">
    <property type="entry name" value="POU_domain_TF"/>
</dbReference>
<feature type="compositionally biased region" description="Polar residues" evidence="8">
    <location>
        <begin position="65"/>
        <end position="80"/>
    </location>
</feature>
<feature type="region of interest" description="Disordered" evidence="8">
    <location>
        <begin position="44"/>
        <end position="90"/>
    </location>
</feature>
<dbReference type="Gene3D" id="1.10.10.60">
    <property type="entry name" value="Homeodomain-like"/>
    <property type="match status" value="1"/>
</dbReference>
<name>A0A9P0F252_BEMTA</name>
<feature type="region of interest" description="Disordered" evidence="8">
    <location>
        <begin position="223"/>
        <end position="269"/>
    </location>
</feature>
<evidence type="ECO:0000256" key="5">
    <source>
        <dbReference type="ARBA" id="ARBA00023242"/>
    </source>
</evidence>
<dbReference type="CDD" id="cd00086">
    <property type="entry name" value="homeodomain"/>
    <property type="match status" value="1"/>
</dbReference>
<keyword evidence="5 6" id="KW-0539">Nucleus</keyword>
<evidence type="ECO:0000256" key="8">
    <source>
        <dbReference type="SAM" id="MobiDB-lite"/>
    </source>
</evidence>
<dbReference type="GO" id="GO:0000978">
    <property type="term" value="F:RNA polymerase II cis-regulatory region sequence-specific DNA binding"/>
    <property type="evidence" value="ECO:0007669"/>
    <property type="project" value="TreeGrafter"/>
</dbReference>
<keyword evidence="12" id="KW-1185">Reference proteome</keyword>
<feature type="compositionally biased region" description="Basic residues" evidence="8">
    <location>
        <begin position="223"/>
        <end position="232"/>
    </location>
</feature>
<evidence type="ECO:0000256" key="3">
    <source>
        <dbReference type="ARBA" id="ARBA00023155"/>
    </source>
</evidence>
<feature type="domain" description="Homeobox" evidence="9">
    <location>
        <begin position="175"/>
        <end position="235"/>
    </location>
</feature>
<evidence type="ECO:0008006" key="13">
    <source>
        <dbReference type="Google" id="ProtNLM"/>
    </source>
</evidence>
<comment type="subcellular location">
    <subcellularLocation>
        <location evidence="1 6 7">Nucleus</location>
    </subcellularLocation>
</comment>
<keyword evidence="4" id="KW-0010">Activator</keyword>
<dbReference type="SUPFAM" id="SSF46689">
    <property type="entry name" value="Homeodomain-like"/>
    <property type="match status" value="1"/>
</dbReference>
<evidence type="ECO:0000313" key="12">
    <source>
        <dbReference type="Proteomes" id="UP001152759"/>
    </source>
</evidence>
<dbReference type="SMART" id="SM00352">
    <property type="entry name" value="POU"/>
    <property type="match status" value="1"/>
</dbReference>
<feature type="region of interest" description="Disordered" evidence="8">
    <location>
        <begin position="164"/>
        <end position="188"/>
    </location>
</feature>
<feature type="compositionally biased region" description="Basic and acidic residues" evidence="8">
    <location>
        <begin position="240"/>
        <end position="269"/>
    </location>
</feature>
<evidence type="ECO:0000256" key="4">
    <source>
        <dbReference type="ARBA" id="ARBA00023159"/>
    </source>
</evidence>
<reference evidence="11" key="1">
    <citation type="submission" date="2021-12" db="EMBL/GenBank/DDBJ databases">
        <authorList>
            <person name="King R."/>
        </authorList>
    </citation>
    <scope>NUCLEOTIDE SEQUENCE</scope>
</reference>
<evidence type="ECO:0000256" key="7">
    <source>
        <dbReference type="RuleBase" id="RU000682"/>
    </source>
</evidence>
<dbReference type="GO" id="GO:0045944">
    <property type="term" value="P:positive regulation of transcription by RNA polymerase II"/>
    <property type="evidence" value="ECO:0007669"/>
    <property type="project" value="UniProtKB-ARBA"/>
</dbReference>
<dbReference type="PANTHER" id="PTHR11636">
    <property type="entry name" value="POU DOMAIN"/>
    <property type="match status" value="1"/>
</dbReference>
<dbReference type="KEGG" id="btab:109029976"/>
<dbReference type="InterPro" id="IPR009057">
    <property type="entry name" value="Homeodomain-like_sf"/>
</dbReference>
<dbReference type="GO" id="GO:0000981">
    <property type="term" value="F:DNA-binding transcription factor activity, RNA polymerase II-specific"/>
    <property type="evidence" value="ECO:0007669"/>
    <property type="project" value="TreeGrafter"/>
</dbReference>
<evidence type="ECO:0000256" key="6">
    <source>
        <dbReference type="PROSITE-ProRule" id="PRU00108"/>
    </source>
</evidence>
<accession>A0A9P0F252</accession>
<dbReference type="PANTHER" id="PTHR11636:SF89">
    <property type="entry name" value="POU DOMAIN PROTEIN 2, ISOFORM B-RELATED"/>
    <property type="match status" value="1"/>
</dbReference>
<evidence type="ECO:0000256" key="1">
    <source>
        <dbReference type="ARBA" id="ARBA00004123"/>
    </source>
</evidence>
<dbReference type="EMBL" id="OU963864">
    <property type="protein sequence ID" value="CAH0386484.1"/>
    <property type="molecule type" value="Genomic_DNA"/>
</dbReference>
<dbReference type="SMART" id="SM00389">
    <property type="entry name" value="HOX"/>
    <property type="match status" value="1"/>
</dbReference>
<dbReference type="GO" id="GO:0005634">
    <property type="term" value="C:nucleus"/>
    <property type="evidence" value="ECO:0007669"/>
    <property type="project" value="UniProtKB-SubCell"/>
</dbReference>
<evidence type="ECO:0000256" key="2">
    <source>
        <dbReference type="ARBA" id="ARBA00023125"/>
    </source>
</evidence>
<dbReference type="Pfam" id="PF00046">
    <property type="entry name" value="Homeodomain"/>
    <property type="match status" value="1"/>
</dbReference>
<dbReference type="Pfam" id="PF00157">
    <property type="entry name" value="Pou"/>
    <property type="match status" value="1"/>
</dbReference>
<gene>
    <name evidence="11" type="ORF">BEMITA_LOCUS5597</name>
</gene>
<dbReference type="PROSITE" id="PS51179">
    <property type="entry name" value="POU_3"/>
    <property type="match status" value="1"/>
</dbReference>
<dbReference type="InterPro" id="IPR010982">
    <property type="entry name" value="Lambda_DNA-bd_dom_sf"/>
</dbReference>
<dbReference type="InterPro" id="IPR001356">
    <property type="entry name" value="HD"/>
</dbReference>
<feature type="domain" description="POU-specific" evidence="10">
    <location>
        <begin position="85"/>
        <end position="159"/>
    </location>
</feature>
<protein>
    <recommendedName>
        <fullName evidence="13">POU domain protein</fullName>
    </recommendedName>
</protein>
<dbReference type="Proteomes" id="UP001152759">
    <property type="component" value="Chromosome 3"/>
</dbReference>
<dbReference type="PRINTS" id="PR00028">
    <property type="entry name" value="POUDOMAIN"/>
</dbReference>
<feature type="DNA-binding region" description="Homeobox" evidence="6">
    <location>
        <begin position="177"/>
        <end position="236"/>
    </location>
</feature>
<keyword evidence="2 6" id="KW-0238">DNA-binding</keyword>
<dbReference type="AlphaFoldDB" id="A0A9P0F252"/>